<protein>
    <submittedName>
        <fullName evidence="3">Arsenate reductase glutaredoxin-coupled</fullName>
    </submittedName>
</protein>
<comment type="similarity">
    <text evidence="1 2">Belongs to the ArsC family.</text>
</comment>
<accession>A0A6J4UU74</accession>
<dbReference type="PROSITE" id="PS51353">
    <property type="entry name" value="ARSC"/>
    <property type="match status" value="1"/>
</dbReference>
<evidence type="ECO:0000256" key="2">
    <source>
        <dbReference type="PROSITE-ProRule" id="PRU01282"/>
    </source>
</evidence>
<dbReference type="Gene3D" id="3.40.30.10">
    <property type="entry name" value="Glutaredoxin"/>
    <property type="match status" value="1"/>
</dbReference>
<dbReference type="Pfam" id="PF03960">
    <property type="entry name" value="ArsC"/>
    <property type="match status" value="1"/>
</dbReference>
<dbReference type="InterPro" id="IPR006660">
    <property type="entry name" value="Arsenate_reductase-like"/>
</dbReference>
<evidence type="ECO:0000313" key="3">
    <source>
        <dbReference type="EMBL" id="CAA9559973.1"/>
    </source>
</evidence>
<organism evidence="3">
    <name type="scientific">uncultured Thermomicrobiales bacterium</name>
    <dbReference type="NCBI Taxonomy" id="1645740"/>
    <lineage>
        <taxon>Bacteria</taxon>
        <taxon>Pseudomonadati</taxon>
        <taxon>Thermomicrobiota</taxon>
        <taxon>Thermomicrobia</taxon>
        <taxon>Thermomicrobiales</taxon>
        <taxon>environmental samples</taxon>
    </lineage>
</organism>
<reference evidence="3" key="1">
    <citation type="submission" date="2020-02" db="EMBL/GenBank/DDBJ databases">
        <authorList>
            <person name="Meier V. D."/>
        </authorList>
    </citation>
    <scope>NUCLEOTIDE SEQUENCE</scope>
    <source>
        <strain evidence="3">AVDCRST_MAG18</strain>
    </source>
</reference>
<sequence length="66" mass="7354">MQPSDVLSRRAKAYKELIGDSEVAEEELLQLMVQEPMLLRRPLAIKDGRAAIGFDKARLTALVDDA</sequence>
<dbReference type="AlphaFoldDB" id="A0A6J4UU74"/>
<evidence type="ECO:0000256" key="1">
    <source>
        <dbReference type="ARBA" id="ARBA00007198"/>
    </source>
</evidence>
<dbReference type="SUPFAM" id="SSF52833">
    <property type="entry name" value="Thioredoxin-like"/>
    <property type="match status" value="1"/>
</dbReference>
<dbReference type="InterPro" id="IPR036249">
    <property type="entry name" value="Thioredoxin-like_sf"/>
</dbReference>
<gene>
    <name evidence="3" type="ORF">AVDCRST_MAG18-999</name>
</gene>
<dbReference type="EMBL" id="CADCWN010000069">
    <property type="protein sequence ID" value="CAA9559973.1"/>
    <property type="molecule type" value="Genomic_DNA"/>
</dbReference>
<name>A0A6J4UU74_9BACT</name>
<proteinExistence type="inferred from homology"/>